<dbReference type="EMBL" id="BAAAUV010000003">
    <property type="protein sequence ID" value="GAA3200710.1"/>
    <property type="molecule type" value="Genomic_DNA"/>
</dbReference>
<keyword evidence="5" id="KW-1185">Reference proteome</keyword>
<dbReference type="Proteomes" id="UP001501237">
    <property type="component" value="Unassembled WGS sequence"/>
</dbReference>
<dbReference type="Pfam" id="PF00685">
    <property type="entry name" value="Sulfotransfer_1"/>
    <property type="match status" value="1"/>
</dbReference>
<dbReference type="InterPro" id="IPR027417">
    <property type="entry name" value="P-loop_NTPase"/>
</dbReference>
<dbReference type="SUPFAM" id="SSF52540">
    <property type="entry name" value="P-loop containing nucleoside triphosphate hydrolases"/>
    <property type="match status" value="1"/>
</dbReference>
<evidence type="ECO:0000259" key="3">
    <source>
        <dbReference type="Pfam" id="PF00685"/>
    </source>
</evidence>
<reference evidence="5" key="1">
    <citation type="journal article" date="2019" name="Int. J. Syst. Evol. Microbiol.">
        <title>The Global Catalogue of Microorganisms (GCM) 10K type strain sequencing project: providing services to taxonomists for standard genome sequencing and annotation.</title>
        <authorList>
            <consortium name="The Broad Institute Genomics Platform"/>
            <consortium name="The Broad Institute Genome Sequencing Center for Infectious Disease"/>
            <person name="Wu L."/>
            <person name="Ma J."/>
        </authorList>
    </citation>
    <scope>NUCLEOTIDE SEQUENCE [LARGE SCALE GENOMIC DNA]</scope>
    <source>
        <strain evidence="5">JCM 9377</strain>
    </source>
</reference>
<proteinExistence type="predicted"/>
<comment type="caution">
    <text evidence="4">The sequence shown here is derived from an EMBL/GenBank/DDBJ whole genome shotgun (WGS) entry which is preliminary data.</text>
</comment>
<dbReference type="InterPro" id="IPR000863">
    <property type="entry name" value="Sulfotransferase_dom"/>
</dbReference>
<evidence type="ECO:0000256" key="1">
    <source>
        <dbReference type="ARBA" id="ARBA00022679"/>
    </source>
</evidence>
<organism evidence="4 5">
    <name type="scientific">Actinocorallia longicatena</name>
    <dbReference type="NCBI Taxonomy" id="111803"/>
    <lineage>
        <taxon>Bacteria</taxon>
        <taxon>Bacillati</taxon>
        <taxon>Actinomycetota</taxon>
        <taxon>Actinomycetes</taxon>
        <taxon>Streptosporangiales</taxon>
        <taxon>Thermomonosporaceae</taxon>
        <taxon>Actinocorallia</taxon>
    </lineage>
</organism>
<sequence>MAEQLQARLKDVAPRWLKDVANTVTRGYAVQTAERRHLPDFMIIGTKRGGTTSMWNYLVQHPLVMPMYPSSRGLKSPWYFYANYARGEAWYRSHFATEKRLDRLEAETGSRPVTGEACPYYMYDPRIAGRVHAMMPELKIIVLLRDPVKRAYSHFWERTGEGDETLTFERALAAEPERTAGELDRMAADPFYYGRAHDYFSYRDRGIYLPQLQRWEALYGRDRMMIMPAEELYADEQKAVDKVSAFLGLPSHPVSVAKRHNHLPAPPMDPATRAELTEFYREHNRALFTWLGTDYGWPS</sequence>
<dbReference type="PANTHER" id="PTHR10605:SF56">
    <property type="entry name" value="BIFUNCTIONAL HEPARAN SULFATE N-DEACETYLASE_N-SULFOTRANSFERASE"/>
    <property type="match status" value="1"/>
</dbReference>
<dbReference type="RefSeq" id="WP_344823391.1">
    <property type="nucleotide sequence ID" value="NZ_BAAAUV010000003.1"/>
</dbReference>
<accession>A0ABP6Q7D0</accession>
<evidence type="ECO:0000313" key="5">
    <source>
        <dbReference type="Proteomes" id="UP001501237"/>
    </source>
</evidence>
<evidence type="ECO:0000256" key="2">
    <source>
        <dbReference type="ARBA" id="ARBA00023180"/>
    </source>
</evidence>
<evidence type="ECO:0000313" key="4">
    <source>
        <dbReference type="EMBL" id="GAA3200710.1"/>
    </source>
</evidence>
<gene>
    <name evidence="4" type="ORF">GCM10010468_13560</name>
</gene>
<name>A0ABP6Q7D0_9ACTN</name>
<dbReference type="InterPro" id="IPR037359">
    <property type="entry name" value="NST/OST"/>
</dbReference>
<keyword evidence="1" id="KW-0808">Transferase</keyword>
<feature type="domain" description="Sulfotransferase" evidence="3">
    <location>
        <begin position="39"/>
        <end position="262"/>
    </location>
</feature>
<dbReference type="PANTHER" id="PTHR10605">
    <property type="entry name" value="HEPARAN SULFATE SULFOTRANSFERASE"/>
    <property type="match status" value="1"/>
</dbReference>
<protein>
    <submittedName>
        <fullName evidence="4">Sulfotransferase</fullName>
    </submittedName>
</protein>
<dbReference type="Gene3D" id="3.40.50.300">
    <property type="entry name" value="P-loop containing nucleotide triphosphate hydrolases"/>
    <property type="match status" value="1"/>
</dbReference>
<keyword evidence="2" id="KW-0325">Glycoprotein</keyword>